<dbReference type="EMBL" id="JAUTXU010000238">
    <property type="protein sequence ID" value="KAK3696604.1"/>
    <property type="molecule type" value="Genomic_DNA"/>
</dbReference>
<accession>A0ACC3MIV6</accession>
<name>A0ACC3MIV6_9PEZI</name>
<dbReference type="Proteomes" id="UP001281147">
    <property type="component" value="Unassembled WGS sequence"/>
</dbReference>
<reference evidence="1" key="1">
    <citation type="submission" date="2023-07" db="EMBL/GenBank/DDBJ databases">
        <title>Black Yeasts Isolated from many extreme environments.</title>
        <authorList>
            <person name="Coleine C."/>
            <person name="Stajich J.E."/>
            <person name="Selbmann L."/>
        </authorList>
    </citation>
    <scope>NUCLEOTIDE SEQUENCE</scope>
    <source>
        <strain evidence="1">CCFEE 5714</strain>
    </source>
</reference>
<comment type="caution">
    <text evidence="1">The sequence shown here is derived from an EMBL/GenBank/DDBJ whole genome shotgun (WGS) entry which is preliminary data.</text>
</comment>
<organism evidence="1 2">
    <name type="scientific">Vermiconidia calcicola</name>
    <dbReference type="NCBI Taxonomy" id="1690605"/>
    <lineage>
        <taxon>Eukaryota</taxon>
        <taxon>Fungi</taxon>
        <taxon>Dikarya</taxon>
        <taxon>Ascomycota</taxon>
        <taxon>Pezizomycotina</taxon>
        <taxon>Dothideomycetes</taxon>
        <taxon>Dothideomycetidae</taxon>
        <taxon>Mycosphaerellales</taxon>
        <taxon>Extremaceae</taxon>
        <taxon>Vermiconidia</taxon>
    </lineage>
</organism>
<protein>
    <submittedName>
        <fullName evidence="1">Uncharacterized protein</fullName>
    </submittedName>
</protein>
<evidence type="ECO:0000313" key="2">
    <source>
        <dbReference type="Proteomes" id="UP001281147"/>
    </source>
</evidence>
<proteinExistence type="predicted"/>
<keyword evidence="2" id="KW-1185">Reference proteome</keyword>
<sequence>MLHILDALTRIENKFDTLAVGTPSSASPDPNTSRLIKSLSQYSPAQGSGSTDTGRLVEFPRELQKSYQHLTVPHKVILWPSIYIHLINSGIQATNDLQYVLQEGTPWFIRVEMAKHREPLPYDLSLSYFAMNSSLREQGISSNVAFPTLTIQKIREQCDAYFNTFNVLFPLLNRESFMNDTLPPLLRDGYADGDANAVLALLVFALGQVAIEGVFGRPISVIEGQPSGFRGGTIDRPPGLAIFNEARRRLGFVENQNSLECVQLLLLQATYYESNSRHQDFWRSTVAASMACQVLVQCSGTPWSSPKGDLIKRAYWTCVLSEDFYHLDLDLPRTGINTLEDEVPLPYFHDAHGPDSSGSLSEDRSHFQYHFLAMIALRRLIGRINTTIHESSTSENESGDNYGGPPVHVIRELARQLESWRSLLPRALQWSDNDKFDFPTGDPSSRRPNEPLFSPDQGHVPIGHKFNLDVVTAQLRTRFYYSRFLMYRPFVYKALHFAELMTQDDEDCCALAIKSACSWSILMAPPKNKKRLVPHLFAWTQNFMAVLLILRMTTENDYLDQICESQVNQGDIESAASLMLDWIRDVKSLCGVAEWSWRILQPLYSRGGIGMLTHEPSVGRLWDLKKRSVGHVIGNNGSAMFKTKRPVPSPAALKVLTQLAYISSGAAVGAGVVCAEERRRRTKIVQRVADNARAIRQHPRHIHNVALASNEGDDPELFGFFGRGSIPEQINARRRRRKLVSEEVDEHNVGAARAPELPSIVERGYAEKCALDSTTSRGEATQLETSEGTSTRRRFLQARSTPGRVPAAAGLSQHVRQTCHSNREPRSLQDLPKKQAGDNGKSFVYKSFRRDGSGRFTERRSTQWTIETRKEAALGGAVYITKPLWYKVVAPSAIDDQSLNVTEQEIAHDVDAFFDCLPYRKSHTSKRDQHSTAGQLLMLALKKGGMDDIRSLTLWKLAAGSFTESVSLLLSDFSEELSARLDQEELFAFYQSLYSTPAYRSLASKVRFQHGLRVLANLAAVRPGFQTHELAVALFGNSIRTVRSEDAISVYEHECQYLLEKEKVSLAAGILLTSQKLQGRWSRTLPTDRTLALIDQILDQALRSEHLSVCVRLFKMKHDLVGPDPCQQQFNIFIMACGRYKMHSTLGYLFFGYRGIKVPIEVLLRLVDDSCKTILAVACSSDAKDSRTFETIYRELPQKSRQIVNESSSLVAIETKWRTTRNLQAIEAEVSLLKGWLKHAGDEQALRKLTDKMLEICIEANRLDQALAIIARSRNTKSIDGRTISLAAYLFAKKGAWDRLRHLLEIAQQSGHSDVNAEMTRLWNKVANLYSLQHTAAETWEFVDTLIQKMGVSPTHAIIRTVLQSCISKDAIDLIPDFFRYLKALGHRFQLDAHVAVDLVTRYYLNNRPSHVVMFWLYHHLVECVPAFFSAEIKNLLKEAIGYDLKHYTGSNAATLRQHALLRLERLQPAEHYIPQPGRQQGRLLNFSILKEQHMSNHEIQVNDAVKQEGGVLAHQSGRTHRNSEESKRQQCSEPNLNSDSVGIANINDSEAMYHNTIAAFNNDTDHPSVKPSVATGRPALSDRDVTSASSEDLEIAYHTTGTQDTDDLVAAEWDHSIARHFDTFGEKRGYGIGLVNSKPMSEREILISTSSKQVFDKSSQQSLEREMVLALSLARNSKVLTLYDRSLDAAGLPASARALEVAVEASIRLHRGNTSDAEKTIARAQAAGMNVTCAMGPLLIHQMRNLDRKSKQDTNKLRTSVIDYYRTNDENGWPVSHTVGTSAAYIMICNRLPEHGLNLLSAVYQSEWAKRRSLDIEAMTVYLKGYVAIQSITGVRWVVRHVLQKDMRIDQRFLRDLKRAYRPDRYQREELRRSRRTLFNDRDKAVLASLEQVCAERMWQQSVMACNLGARLGKCLVACAREQGLQTNEDQRDIGRGVYRPDTKQSISESDAAILAKLIPNAGTSVKANESDGLRQSDVVPYRPRRLRAAAYRASVRRRRLLSSTGLLAARKRPRSLRAPRSARKSVPQREQRDGERTGITEAQTSAAFPIWRAQPRGGSDVVSSGSPTPRRSDELLTSYMPFW</sequence>
<evidence type="ECO:0000313" key="1">
    <source>
        <dbReference type="EMBL" id="KAK3696604.1"/>
    </source>
</evidence>
<gene>
    <name evidence="1" type="ORF">LTR37_017857</name>
</gene>